<proteinExistence type="predicted"/>
<dbReference type="EMBL" id="SUMF01000002">
    <property type="protein sequence ID" value="TJZ77540.1"/>
    <property type="molecule type" value="Genomic_DNA"/>
</dbReference>
<evidence type="ECO:0000313" key="2">
    <source>
        <dbReference type="Proteomes" id="UP000310016"/>
    </source>
</evidence>
<comment type="caution">
    <text evidence="1">The sequence shown here is derived from an EMBL/GenBank/DDBJ whole genome shotgun (WGS) entry which is preliminary data.</text>
</comment>
<name>A0A4U0Q9D0_9NEIS</name>
<gene>
    <name evidence="1" type="ORF">FAZ21_04215</name>
</gene>
<keyword evidence="2" id="KW-1185">Reference proteome</keyword>
<protein>
    <submittedName>
        <fullName evidence="1">Uncharacterized protein</fullName>
    </submittedName>
</protein>
<reference evidence="1 2" key="1">
    <citation type="submission" date="2019-04" db="EMBL/GenBank/DDBJ databases">
        <title>Chitiniphilus eburnea sp. nov., a novel chitinolytic bacterium isolated from aquaculture sludge.</title>
        <authorList>
            <person name="Sheng M."/>
        </authorList>
    </citation>
    <scope>NUCLEOTIDE SEQUENCE [LARGE SCALE GENOMIC DNA]</scope>
    <source>
        <strain evidence="1 2">HX-2-15</strain>
    </source>
</reference>
<dbReference type="Proteomes" id="UP000310016">
    <property type="component" value="Unassembled WGS sequence"/>
</dbReference>
<organism evidence="1 2">
    <name type="scientific">Chitiniphilus eburneus</name>
    <dbReference type="NCBI Taxonomy" id="2571148"/>
    <lineage>
        <taxon>Bacteria</taxon>
        <taxon>Pseudomonadati</taxon>
        <taxon>Pseudomonadota</taxon>
        <taxon>Betaproteobacteria</taxon>
        <taxon>Neisseriales</taxon>
        <taxon>Chitinibacteraceae</taxon>
        <taxon>Chitiniphilus</taxon>
    </lineage>
</organism>
<accession>A0A4U0Q9D0</accession>
<dbReference type="OrthoDB" id="7796826at2"/>
<sequence>MNFPVATGQTNPRPDSVVEVQVSTGGMVFFCPQFAEVVVVPPEDAPFVLQEVAQINQFMDDLLNARANFGDAQQRLWATDLKDPVQLAVAEQALADALKREEAARKKVKDELANIPPLNKGGELLELLPMWTRPGQGNNNLPRGFKMTYVRSDKMKNHWRRYKLSNADQPEMKSFLTRDAASGKYRLDQNKFIEDLTNLQLKIKHEWQFIDPEKGRVEWAPDFIKAFNERANFAAPADQDDISEFSGGATLLRAFAGVSASSEVDVSASWREVLALKAKAKGAFKGKAEAGAVLADGVLNAKFYLPCVNGCELFILPEGVAKAAQISDQERTLGHFRAVIEGELRGTCGASVLAEGGLEFVVGADGSQQMRGAPVPRDARQINLPKLNVKANLNTNQELKGELTAFAGASISAKLGGALQWRQPESPNYADFASITPKIDGQAGIGGTAAFGIRFHEGKFKVYAKLGACVGLGAKGGIEAVVGAVQMWEFACWFKHQVVNSGDKMLDYFLGDAFKNFCIICALSIIEGKAIGEYVGQTSGDLEIRLSRIALREPWRIVQAVIMSSNPLLNSIAEVKGYLLRQMQNLYRKSPQTRAEVGSAIERLFEAAQLKAECDNIFQHCSDDFGTKSDAVAARQATERIVGAEFIEAVYARVKTEPSPGYQLVFNDSAVYAWQNGIHLAWNDNAWWAPRRSLA</sequence>
<evidence type="ECO:0000313" key="1">
    <source>
        <dbReference type="EMBL" id="TJZ77540.1"/>
    </source>
</evidence>
<dbReference type="RefSeq" id="WP_136772015.1">
    <property type="nucleotide sequence ID" value="NZ_SUMF01000002.1"/>
</dbReference>
<dbReference type="AlphaFoldDB" id="A0A4U0Q9D0"/>